<evidence type="ECO:0000256" key="3">
    <source>
        <dbReference type="ARBA" id="ARBA00022723"/>
    </source>
</evidence>
<dbReference type="Pfam" id="PF20173">
    <property type="entry name" value="ZnF_RZ-type"/>
    <property type="match status" value="1"/>
</dbReference>
<dbReference type="EMBL" id="JAULSW010000004">
    <property type="protein sequence ID" value="KAK3385877.1"/>
    <property type="molecule type" value="Genomic_DNA"/>
</dbReference>
<reference evidence="9" key="1">
    <citation type="journal article" date="2023" name="Mol. Phylogenet. Evol.">
        <title>Genome-scale phylogeny and comparative genomics of the fungal order Sordariales.</title>
        <authorList>
            <person name="Hensen N."/>
            <person name="Bonometti L."/>
            <person name="Westerberg I."/>
            <person name="Brannstrom I.O."/>
            <person name="Guillou S."/>
            <person name="Cros-Aarteil S."/>
            <person name="Calhoun S."/>
            <person name="Haridas S."/>
            <person name="Kuo A."/>
            <person name="Mondo S."/>
            <person name="Pangilinan J."/>
            <person name="Riley R."/>
            <person name="LaButti K."/>
            <person name="Andreopoulos B."/>
            <person name="Lipzen A."/>
            <person name="Chen C."/>
            <person name="Yan M."/>
            <person name="Daum C."/>
            <person name="Ng V."/>
            <person name="Clum A."/>
            <person name="Steindorff A."/>
            <person name="Ohm R.A."/>
            <person name="Martin F."/>
            <person name="Silar P."/>
            <person name="Natvig D.O."/>
            <person name="Lalanne C."/>
            <person name="Gautier V."/>
            <person name="Ament-Velasquez S.L."/>
            <person name="Kruys A."/>
            <person name="Hutchinson M.I."/>
            <person name="Powell A.J."/>
            <person name="Barry K."/>
            <person name="Miller A.N."/>
            <person name="Grigoriev I.V."/>
            <person name="Debuchy R."/>
            <person name="Gladieux P."/>
            <person name="Hiltunen Thoren M."/>
            <person name="Johannesson H."/>
        </authorList>
    </citation>
    <scope>NUCLEOTIDE SEQUENCE</scope>
    <source>
        <strain evidence="9">CBS 232.78</strain>
    </source>
</reference>
<dbReference type="GO" id="GO:0002376">
    <property type="term" value="P:immune system process"/>
    <property type="evidence" value="ECO:0007669"/>
    <property type="project" value="UniProtKB-KW"/>
</dbReference>
<dbReference type="AlphaFoldDB" id="A0AAE0NQJ0"/>
<evidence type="ECO:0000256" key="2">
    <source>
        <dbReference type="ARBA" id="ARBA00022490"/>
    </source>
</evidence>
<dbReference type="PANTHER" id="PTHR22605">
    <property type="entry name" value="RZ-TYPE DOMAIN-CONTAINING PROTEIN"/>
    <property type="match status" value="1"/>
</dbReference>
<comment type="caution">
    <text evidence="9">The sequence shown here is derived from an EMBL/GenBank/DDBJ whole genome shotgun (WGS) entry which is preliminary data.</text>
</comment>
<dbReference type="PANTHER" id="PTHR22605:SF16">
    <property type="entry name" value="E3 UBIQUITIN-PROTEIN LIGASE RNF213"/>
    <property type="match status" value="1"/>
</dbReference>
<evidence type="ECO:0000256" key="7">
    <source>
        <dbReference type="SAM" id="MobiDB-lite"/>
    </source>
</evidence>
<comment type="subcellular location">
    <subcellularLocation>
        <location evidence="1">Cytoplasm</location>
    </subcellularLocation>
</comment>
<keyword evidence="10" id="KW-1185">Reference proteome</keyword>
<gene>
    <name evidence="9" type="ORF">B0H63DRAFT_523192</name>
</gene>
<evidence type="ECO:0000256" key="6">
    <source>
        <dbReference type="ARBA" id="ARBA00022859"/>
    </source>
</evidence>
<keyword evidence="6" id="KW-0391">Immunity</keyword>
<evidence type="ECO:0000256" key="5">
    <source>
        <dbReference type="ARBA" id="ARBA00022833"/>
    </source>
</evidence>
<sequence>MITLQRDNTGQSVSLENKMQNLRLNPGPPSWPEYDRTVTFGALLLFIKIYEGTLRYKFDLLKTHGDDLGNWLLPGNSPSTTLRNIEFFDGCEMLIRRASDVKLPRIAISATLAYARMAHMDSSVSQPNIESTESKTTEGEPTMKGTSKELEKAQKLLANARALCETLPDNSYLLSALDIAAGLFIPTGPRYEEVTAEELATVRKAMVTGSGRLATHSGHWYNCENGHPFAIGECGMPMEQARCPECGAAIGGQNHAFLAGVSRAKEIARE</sequence>
<feature type="region of interest" description="Disordered" evidence="7">
    <location>
        <begin position="124"/>
        <end position="145"/>
    </location>
</feature>
<dbReference type="Proteomes" id="UP001285441">
    <property type="component" value="Unassembled WGS sequence"/>
</dbReference>
<accession>A0AAE0NQJ0</accession>
<keyword evidence="5" id="KW-0862">Zinc</keyword>
<evidence type="ECO:0000259" key="8">
    <source>
        <dbReference type="PROSITE" id="PS51981"/>
    </source>
</evidence>
<keyword evidence="4" id="KW-0863">Zinc-finger</keyword>
<proteinExistence type="predicted"/>
<dbReference type="GO" id="GO:0005737">
    <property type="term" value="C:cytoplasm"/>
    <property type="evidence" value="ECO:0007669"/>
    <property type="project" value="UniProtKB-SubCell"/>
</dbReference>
<dbReference type="GO" id="GO:0008270">
    <property type="term" value="F:zinc ion binding"/>
    <property type="evidence" value="ECO:0007669"/>
    <property type="project" value="UniProtKB-KW"/>
</dbReference>
<protein>
    <recommendedName>
        <fullName evidence="8">RZ-type domain-containing protein</fullName>
    </recommendedName>
</protein>
<name>A0AAE0NQJ0_9PEZI</name>
<evidence type="ECO:0000313" key="9">
    <source>
        <dbReference type="EMBL" id="KAK3385877.1"/>
    </source>
</evidence>
<keyword evidence="2" id="KW-0963">Cytoplasm</keyword>
<organism evidence="9 10">
    <name type="scientific">Podospora didyma</name>
    <dbReference type="NCBI Taxonomy" id="330526"/>
    <lineage>
        <taxon>Eukaryota</taxon>
        <taxon>Fungi</taxon>
        <taxon>Dikarya</taxon>
        <taxon>Ascomycota</taxon>
        <taxon>Pezizomycotina</taxon>
        <taxon>Sordariomycetes</taxon>
        <taxon>Sordariomycetidae</taxon>
        <taxon>Sordariales</taxon>
        <taxon>Podosporaceae</taxon>
        <taxon>Podospora</taxon>
    </lineage>
</organism>
<evidence type="ECO:0000256" key="1">
    <source>
        <dbReference type="ARBA" id="ARBA00004496"/>
    </source>
</evidence>
<dbReference type="PROSITE" id="PS51981">
    <property type="entry name" value="ZF_RZ"/>
    <property type="match status" value="1"/>
</dbReference>
<reference evidence="9" key="2">
    <citation type="submission" date="2023-06" db="EMBL/GenBank/DDBJ databases">
        <authorList>
            <consortium name="Lawrence Berkeley National Laboratory"/>
            <person name="Haridas S."/>
            <person name="Hensen N."/>
            <person name="Bonometti L."/>
            <person name="Westerberg I."/>
            <person name="Brannstrom I.O."/>
            <person name="Guillou S."/>
            <person name="Cros-Aarteil S."/>
            <person name="Calhoun S."/>
            <person name="Kuo A."/>
            <person name="Mondo S."/>
            <person name="Pangilinan J."/>
            <person name="Riley R."/>
            <person name="LaButti K."/>
            <person name="Andreopoulos B."/>
            <person name="Lipzen A."/>
            <person name="Chen C."/>
            <person name="Yanf M."/>
            <person name="Daum C."/>
            <person name="Ng V."/>
            <person name="Clum A."/>
            <person name="Steindorff A."/>
            <person name="Ohm R."/>
            <person name="Martin F."/>
            <person name="Silar P."/>
            <person name="Natvig D."/>
            <person name="Lalanne C."/>
            <person name="Gautier V."/>
            <person name="Ament-velasquez S.L."/>
            <person name="Kruys A."/>
            <person name="Hutchinson M.I."/>
            <person name="Powell A.J."/>
            <person name="Barry K."/>
            <person name="Miller A.N."/>
            <person name="Grigoriev I.V."/>
            <person name="Debuchy R."/>
            <person name="Gladieux P."/>
            <person name="Thoren M.H."/>
            <person name="Johannesson H."/>
        </authorList>
    </citation>
    <scope>NUCLEOTIDE SEQUENCE</scope>
    <source>
        <strain evidence="9">CBS 232.78</strain>
    </source>
</reference>
<keyword evidence="3" id="KW-0479">Metal-binding</keyword>
<evidence type="ECO:0000256" key="4">
    <source>
        <dbReference type="ARBA" id="ARBA00022771"/>
    </source>
</evidence>
<feature type="domain" description="RZ-type" evidence="8">
    <location>
        <begin position="194"/>
        <end position="270"/>
    </location>
</feature>
<dbReference type="GO" id="GO:0016887">
    <property type="term" value="F:ATP hydrolysis activity"/>
    <property type="evidence" value="ECO:0007669"/>
    <property type="project" value="InterPro"/>
</dbReference>
<evidence type="ECO:0000313" key="10">
    <source>
        <dbReference type="Proteomes" id="UP001285441"/>
    </source>
</evidence>
<dbReference type="InterPro" id="IPR046439">
    <property type="entry name" value="ZF_RZ_dom"/>
</dbReference>
<dbReference type="InterPro" id="IPR031248">
    <property type="entry name" value="RNF213"/>
</dbReference>
<dbReference type="GO" id="GO:0004842">
    <property type="term" value="F:ubiquitin-protein transferase activity"/>
    <property type="evidence" value="ECO:0007669"/>
    <property type="project" value="InterPro"/>
</dbReference>